<accession>A0A232F2F4</accession>
<dbReference type="AlphaFoldDB" id="A0A232F2F4"/>
<name>A0A232F2F4_9HYME</name>
<dbReference type="Proteomes" id="UP000215335">
    <property type="component" value="Unassembled WGS sequence"/>
</dbReference>
<reference evidence="2 3" key="1">
    <citation type="journal article" date="2017" name="Curr. Biol.">
        <title>The Evolution of Venom by Co-option of Single-Copy Genes.</title>
        <authorList>
            <person name="Martinson E.O."/>
            <person name="Mrinalini"/>
            <person name="Kelkar Y.D."/>
            <person name="Chang C.H."/>
            <person name="Werren J.H."/>
        </authorList>
    </citation>
    <scope>NUCLEOTIDE SEQUENCE [LARGE SCALE GENOMIC DNA]</scope>
    <source>
        <strain evidence="2 3">Alberta</strain>
        <tissue evidence="2">Whole body</tissue>
    </source>
</reference>
<organism evidence="2 3">
    <name type="scientific">Trichomalopsis sarcophagae</name>
    <dbReference type="NCBI Taxonomy" id="543379"/>
    <lineage>
        <taxon>Eukaryota</taxon>
        <taxon>Metazoa</taxon>
        <taxon>Ecdysozoa</taxon>
        <taxon>Arthropoda</taxon>
        <taxon>Hexapoda</taxon>
        <taxon>Insecta</taxon>
        <taxon>Pterygota</taxon>
        <taxon>Neoptera</taxon>
        <taxon>Endopterygota</taxon>
        <taxon>Hymenoptera</taxon>
        <taxon>Apocrita</taxon>
        <taxon>Proctotrupomorpha</taxon>
        <taxon>Chalcidoidea</taxon>
        <taxon>Pteromalidae</taxon>
        <taxon>Pteromalinae</taxon>
        <taxon>Trichomalopsis</taxon>
    </lineage>
</organism>
<dbReference type="EMBL" id="NNAY01001232">
    <property type="protein sequence ID" value="OXU24670.1"/>
    <property type="molecule type" value="Genomic_DNA"/>
</dbReference>
<proteinExistence type="predicted"/>
<evidence type="ECO:0000313" key="3">
    <source>
        <dbReference type="Proteomes" id="UP000215335"/>
    </source>
</evidence>
<evidence type="ECO:0000313" key="2">
    <source>
        <dbReference type="EMBL" id="OXU24670.1"/>
    </source>
</evidence>
<comment type="caution">
    <text evidence="2">The sequence shown here is derived from an EMBL/GenBank/DDBJ whole genome shotgun (WGS) entry which is preliminary data.</text>
</comment>
<keyword evidence="3" id="KW-1185">Reference proteome</keyword>
<feature type="compositionally biased region" description="Polar residues" evidence="1">
    <location>
        <begin position="1"/>
        <end position="24"/>
    </location>
</feature>
<feature type="region of interest" description="Disordered" evidence="1">
    <location>
        <begin position="1"/>
        <end position="39"/>
    </location>
</feature>
<evidence type="ECO:0000256" key="1">
    <source>
        <dbReference type="SAM" id="MobiDB-lite"/>
    </source>
</evidence>
<sequence>MSSKTNNPLTSTSPISDLANNLNKNMRIKTPSPTQKRRKIKRRLNQICEQISKIKLSPLPQQQQQQNIDNHALDLFCQATNVKKGSKRALEQPETLAPPFRNVSLKLNF</sequence>
<protein>
    <submittedName>
        <fullName evidence="2">Uncharacterized protein</fullName>
    </submittedName>
</protein>
<gene>
    <name evidence="2" type="ORF">TSAR_014416</name>
</gene>